<comment type="caution">
    <text evidence="2">The sequence shown here is derived from an EMBL/GenBank/DDBJ whole genome shotgun (WGS) entry which is preliminary data.</text>
</comment>
<dbReference type="GO" id="GO:0006406">
    <property type="term" value="P:mRNA export from nucleus"/>
    <property type="evidence" value="ECO:0007669"/>
    <property type="project" value="TreeGrafter"/>
</dbReference>
<feature type="compositionally biased region" description="Basic and acidic residues" evidence="1">
    <location>
        <begin position="601"/>
        <end position="616"/>
    </location>
</feature>
<proteinExistence type="predicted"/>
<feature type="compositionally biased region" description="Acidic residues" evidence="1">
    <location>
        <begin position="94"/>
        <end position="137"/>
    </location>
</feature>
<evidence type="ECO:0000313" key="2">
    <source>
        <dbReference type="EMBL" id="CAG8352058.1"/>
    </source>
</evidence>
<feature type="compositionally biased region" description="Gly residues" evidence="1">
    <location>
        <begin position="502"/>
        <end position="511"/>
    </location>
</feature>
<feature type="compositionally biased region" description="Basic residues" evidence="1">
    <location>
        <begin position="524"/>
        <end position="536"/>
    </location>
</feature>
<dbReference type="OrthoDB" id="4115400at2759"/>
<dbReference type="AlphaFoldDB" id="A0A9W4IV74"/>
<feature type="region of interest" description="Disordered" evidence="1">
    <location>
        <begin position="84"/>
        <end position="148"/>
    </location>
</feature>
<evidence type="ECO:0000313" key="3">
    <source>
        <dbReference type="Proteomes" id="UP001152646"/>
    </source>
</evidence>
<sequence length="773" mass="85557">MAPIPRADLDGDNPSSDVGDSQDSPLRRQFSEPFRPQSTSTQMSQSPEPIQQVKCDWCGKLLMLPNDQKTSADDVLNDHINEAHPKSISFGYDGAEDGADETYDETGDLQDDDAAEEEEDEEVAVEVEAAQPEDTEPQDGKGEGEGEETTIEITTEDANGIQPTTVAVSVKNVPEGKLDLLEWLSNPRTSYPEEYRARVATWKREDVKQRLHRFWTVHKTTKFSPAYEQEASKCEATWENAFNDPSKSRKREASEPLPHILPYKKAKVERDNFLEIQTQELENLVTMLRTPEKYSPEELYAITQTAALTMKTLQDEWLALDKLYLKANRHKRDDASYEAKKHQLQGHKKKGGAPLAHVYEDKIDFEEKKEAMLYGYKHTYFPNHTPLIPIRQAQDPFVQGGFVPTPAQARKMIAKQKEYGDRNMDNWTTMKKHGLEYVPQMYEKRSEPATQKVTRKRKAAEVELSSKQPDTDDDGNPSDPGDETEEEAHSAKRRSRPRGGKRGGGATGAAGGESYNSDNNSRRGSGRGRGRGRGRGNGRLASSRATFEVTPAPTSQPSSRGRGRRGASTMGSSATPSAENTFPATEPTAAESPSEPGAGGAKKEALSLEAIEETRRQKIANSKNPKRTKAMLDHWDRFNREGRIRNPKRSKAQIEQDRTVDGADDSMTMGPAGPGRRKRSPSLAPLAGNLAPKGPGLPSMASVQAQQHMPPTFPPMGVAHYGPGPINPYGPPPPAPPMAQLGQPMPPQYAPFPYVQYGMGHLPGSHDPRDPRH</sequence>
<feature type="compositionally biased region" description="Basic and acidic residues" evidence="1">
    <location>
        <begin position="630"/>
        <end position="644"/>
    </location>
</feature>
<feature type="compositionally biased region" description="Low complexity" evidence="1">
    <location>
        <begin position="37"/>
        <end position="46"/>
    </location>
</feature>
<feature type="compositionally biased region" description="Acidic residues" evidence="1">
    <location>
        <begin position="471"/>
        <end position="486"/>
    </location>
</feature>
<protein>
    <submittedName>
        <fullName evidence="2">Uncharacterized protein</fullName>
    </submittedName>
</protein>
<feature type="compositionally biased region" description="Polar residues" evidence="1">
    <location>
        <begin position="574"/>
        <end position="583"/>
    </location>
</feature>
<dbReference type="GO" id="GO:1901673">
    <property type="term" value="P:regulation of mitotic spindle assembly"/>
    <property type="evidence" value="ECO:0007669"/>
    <property type="project" value="TreeGrafter"/>
</dbReference>
<dbReference type="GO" id="GO:0005643">
    <property type="term" value="C:nuclear pore"/>
    <property type="evidence" value="ECO:0007669"/>
    <property type="project" value="TreeGrafter"/>
</dbReference>
<accession>A0A9W4IV74</accession>
<feature type="compositionally biased region" description="Polar residues" evidence="1">
    <location>
        <begin position="13"/>
        <end position="24"/>
    </location>
</feature>
<name>A0A9W4IV74_9EURO</name>
<feature type="region of interest" description="Disordered" evidence="1">
    <location>
        <begin position="725"/>
        <end position="749"/>
    </location>
</feature>
<feature type="region of interest" description="Disordered" evidence="1">
    <location>
        <begin position="442"/>
        <end position="711"/>
    </location>
</feature>
<dbReference type="EMBL" id="CAJVPA010000111">
    <property type="protein sequence ID" value="CAG8352058.1"/>
    <property type="molecule type" value="Genomic_DNA"/>
</dbReference>
<dbReference type="GO" id="GO:0017056">
    <property type="term" value="F:structural constituent of nuclear pore"/>
    <property type="evidence" value="ECO:0007669"/>
    <property type="project" value="TreeGrafter"/>
</dbReference>
<feature type="compositionally biased region" description="Basic and acidic residues" evidence="1">
    <location>
        <begin position="652"/>
        <end position="661"/>
    </location>
</feature>
<dbReference type="PANTHER" id="PTHR18898">
    <property type="entry name" value="NUCLEOPROTEIN TPR-RELATED"/>
    <property type="match status" value="1"/>
</dbReference>
<feature type="region of interest" description="Disordered" evidence="1">
    <location>
        <begin position="1"/>
        <end position="50"/>
    </location>
</feature>
<evidence type="ECO:0000256" key="1">
    <source>
        <dbReference type="SAM" id="MobiDB-lite"/>
    </source>
</evidence>
<feature type="compositionally biased region" description="Pro residues" evidence="1">
    <location>
        <begin position="725"/>
        <end position="737"/>
    </location>
</feature>
<dbReference type="Proteomes" id="UP001152646">
    <property type="component" value="Unassembled WGS sequence"/>
</dbReference>
<dbReference type="PANTHER" id="PTHR18898:SF2">
    <property type="entry name" value="NUCLEOPROTEIN TPR"/>
    <property type="match status" value="1"/>
</dbReference>
<feature type="compositionally biased region" description="Basic residues" evidence="1">
    <location>
        <begin position="491"/>
        <end position="501"/>
    </location>
</feature>
<organism evidence="2 3">
    <name type="scientific">Penicillium salamii</name>
    <dbReference type="NCBI Taxonomy" id="1612424"/>
    <lineage>
        <taxon>Eukaryota</taxon>
        <taxon>Fungi</taxon>
        <taxon>Dikarya</taxon>
        <taxon>Ascomycota</taxon>
        <taxon>Pezizomycotina</taxon>
        <taxon>Eurotiomycetes</taxon>
        <taxon>Eurotiomycetidae</taxon>
        <taxon>Eurotiales</taxon>
        <taxon>Aspergillaceae</taxon>
        <taxon>Penicillium</taxon>
    </lineage>
</organism>
<reference evidence="2" key="1">
    <citation type="submission" date="2021-07" db="EMBL/GenBank/DDBJ databases">
        <authorList>
            <person name="Branca A.L. A."/>
        </authorList>
    </citation>
    <scope>NUCLEOTIDE SEQUENCE</scope>
</reference>
<gene>
    <name evidence="2" type="ORF">PSALAMII_LOCUS3266</name>
</gene>